<evidence type="ECO:0000313" key="2">
    <source>
        <dbReference type="Proteomes" id="UP000076643"/>
    </source>
</evidence>
<accession>A0A166VBK6</accession>
<organism evidence="1 2">
    <name type="scientific">Pseudoalteromonas luteoviolacea DSM 6061</name>
    <dbReference type="NCBI Taxonomy" id="1365250"/>
    <lineage>
        <taxon>Bacteria</taxon>
        <taxon>Pseudomonadati</taxon>
        <taxon>Pseudomonadota</taxon>
        <taxon>Gammaproteobacteria</taxon>
        <taxon>Alteromonadales</taxon>
        <taxon>Pseudoalteromonadaceae</taxon>
        <taxon>Pseudoalteromonas</taxon>
    </lineage>
</organism>
<keyword evidence="2" id="KW-1185">Reference proteome</keyword>
<name>A0A166VBK6_9GAMM</name>
<evidence type="ECO:0000313" key="1">
    <source>
        <dbReference type="EMBL" id="KZN32456.1"/>
    </source>
</evidence>
<dbReference type="AlphaFoldDB" id="A0A166VBK6"/>
<protein>
    <submittedName>
        <fullName evidence="1">Uncharacterized protein</fullName>
    </submittedName>
</protein>
<reference evidence="1 2" key="1">
    <citation type="submission" date="2013-07" db="EMBL/GenBank/DDBJ databases">
        <title>Comparative Genomic and Metabolomic Analysis of Twelve Strains of Pseudoalteromonas luteoviolacea.</title>
        <authorList>
            <person name="Vynne N.G."/>
            <person name="Mansson M."/>
            <person name="Gram L."/>
        </authorList>
    </citation>
    <scope>NUCLEOTIDE SEQUENCE [LARGE SCALE GENOMIC DNA]</scope>
    <source>
        <strain evidence="1 2">DSM 6061</strain>
    </source>
</reference>
<gene>
    <name evidence="1" type="ORF">N475_22510</name>
</gene>
<dbReference type="RefSeq" id="WP_063365872.1">
    <property type="nucleotide sequence ID" value="NZ_AQHB01000023.1"/>
</dbReference>
<comment type="caution">
    <text evidence="1">The sequence shown here is derived from an EMBL/GenBank/DDBJ whole genome shotgun (WGS) entry which is preliminary data.</text>
</comment>
<proteinExistence type="predicted"/>
<sequence length="1242" mass="140356">MKLAIAQIGADIDAPSSLIESGQYSVTALESLLKEWLHHAINQLKVDVSESNVLAGTEMLLDDISIELPDIDLNALNADPQGYFESVFSPVIRRILKHTIETQLRNKLDSDVNKVFDSNLSPNDIALQNLDARVIQYVKEAFIKCLVNDKAKFFKLMTSAEWPALRNLFVRALCADDKRIVTYIQAFTEQQHHTLVSKLINKLSVQNRFSFWLDFESIFLANQSSLPQLQARFMVLLNASFMFSGNNQNDRSLLSKVVEVLKQPKCELKLLKTWFALKSTSQLVDNDRQTLARIADRVLVAPSTLKQMQPIVISNASIKDLIEELSDIRQGQLQVDLPWGAEVENVSMPVYRHLKEGLKSSFRTLKKLHKLLNDRSEVSELAMFDRKQWLRFFTQVHALQDLPQPVYCLLQQLMKRVISSSVHTNKQLKKIEYLIKLVEREIRAVSDSPERLLNYVYANRIRALVCSIENAPSDMLKKLQSHCAAVRIMGTPLQKNVNLTAYIDLLNEISYWLVDKKHSITKNPSDFEFIDTFKTETVEQNAILTEPALTACVNEQSAMENTSSSLRLHPLVSMLELQGPVSKLVAHQLTTHFEQAQVAQCRLALCIFKQDLSEAEKANLEMQVLGANAQMLAMLVKKYSVLRGEKDHEDNGLAAKKVEALPHSKFEDEIQFSLNKLVDSILIAVDKAFVSIEQQNITLSIESDLKDEASRSFLSQYKEGPEKSEATSIVRLKQAQLQEVLSRLRNFISTTLSQIRGFDSQLNLEGLHQLVQELLVCCLHWRTLLAESGRLPVLSETIRTLDASLAKLQRIQNKINALNPYLESIAQQASTWWGGLLVANAQELARLNDMRREAESEYRVRVQTGVKTGQSPAKGIELNELRNPNELLVDLVRMQSSDSFERAQHELSEFITHLEGVLQEQEGVGSSSASEQAIITKGVSDKEHNSNANVLNAISEPSISGERDVKEHSGATSGVKKAAELQLIQTINADQNKLMGDTDDLKQGFNKQYYLSAQRLLTRSKALLNRLSIQTKKQNTRMQSAGFKQLKSQTAQALTSAKSAYQYSAQRLISEDAGIVLLWPFLETLFRKFNLLCEDKSEDKSEQIVFCDELSQIKAHQLLCYLVDTDPIEHETFTINALLGLPLEQSIEYEQSLNDVEIAELERLVEIVVTRWEALKGMPNKVFMEMFLCRSGEVNLTANGISIAVENKPQDILMMKLPWGLGIAQLPWLGNDLINIEWQYGV</sequence>
<dbReference type="EMBL" id="AUYB01000132">
    <property type="protein sequence ID" value="KZN32456.1"/>
    <property type="molecule type" value="Genomic_DNA"/>
</dbReference>
<dbReference type="Pfam" id="PF19268">
    <property type="entry name" value="CIS_TMP"/>
    <property type="match status" value="1"/>
</dbReference>
<dbReference type="PATRIC" id="fig|1365250.3.peg.4305"/>
<dbReference type="Proteomes" id="UP000076643">
    <property type="component" value="Unassembled WGS sequence"/>
</dbReference>
<dbReference type="InterPro" id="IPR045538">
    <property type="entry name" value="CIS_TMP"/>
</dbReference>